<accession>A0A645HY59</accession>
<dbReference type="EMBL" id="VSSQ01101311">
    <property type="protein sequence ID" value="MPN43119.1"/>
    <property type="molecule type" value="Genomic_DNA"/>
</dbReference>
<comment type="caution">
    <text evidence="1">The sequence shown here is derived from an EMBL/GenBank/DDBJ whole genome shotgun (WGS) entry which is preliminary data.</text>
</comment>
<organism evidence="1">
    <name type="scientific">bioreactor metagenome</name>
    <dbReference type="NCBI Taxonomy" id="1076179"/>
    <lineage>
        <taxon>unclassified sequences</taxon>
        <taxon>metagenomes</taxon>
        <taxon>ecological metagenomes</taxon>
    </lineage>
</organism>
<evidence type="ECO:0000313" key="1">
    <source>
        <dbReference type="EMBL" id="MPN43119.1"/>
    </source>
</evidence>
<proteinExistence type="predicted"/>
<name>A0A645HY59_9ZZZZ</name>
<reference evidence="1" key="1">
    <citation type="submission" date="2019-08" db="EMBL/GenBank/DDBJ databases">
        <authorList>
            <person name="Kucharzyk K."/>
            <person name="Murdoch R.W."/>
            <person name="Higgins S."/>
            <person name="Loffler F."/>
        </authorList>
    </citation>
    <scope>NUCLEOTIDE SEQUENCE</scope>
</reference>
<protein>
    <submittedName>
        <fullName evidence="1">Uncharacterized protein</fullName>
    </submittedName>
</protein>
<sequence length="54" mass="5461">MKEEPNTDNAPIAIGAPVKPIIAVKAIELSGAVATTVIKPPSIIPINIGDADDA</sequence>
<gene>
    <name evidence="1" type="ORF">SDC9_190678</name>
</gene>
<dbReference type="AlphaFoldDB" id="A0A645HY59"/>